<reference evidence="2" key="1">
    <citation type="journal article" date="2019" name="Int. J. Syst. Evol. Microbiol.">
        <title>The Global Catalogue of Microorganisms (GCM) 10K type strain sequencing project: providing services to taxonomists for standard genome sequencing and annotation.</title>
        <authorList>
            <consortium name="The Broad Institute Genomics Platform"/>
            <consortium name="The Broad Institute Genome Sequencing Center for Infectious Disease"/>
            <person name="Wu L."/>
            <person name="Ma J."/>
        </authorList>
    </citation>
    <scope>NUCLEOTIDE SEQUENCE [LARGE SCALE GENOMIC DNA]</scope>
    <source>
        <strain evidence="2">JCM 3369</strain>
    </source>
</reference>
<gene>
    <name evidence="1" type="ORF">ACFSC7_06690</name>
</gene>
<keyword evidence="2" id="KW-1185">Reference proteome</keyword>
<dbReference type="EMBL" id="JBHUFA010000001">
    <property type="protein sequence ID" value="MFD1695197.1"/>
    <property type="molecule type" value="Genomic_DNA"/>
</dbReference>
<protein>
    <submittedName>
        <fullName evidence="1">Uncharacterized protein</fullName>
    </submittedName>
</protein>
<organism evidence="1 2">
    <name type="scientific">Roseibium aestuarii</name>
    <dbReference type="NCBI Taxonomy" id="2600299"/>
    <lineage>
        <taxon>Bacteria</taxon>
        <taxon>Pseudomonadati</taxon>
        <taxon>Pseudomonadota</taxon>
        <taxon>Alphaproteobacteria</taxon>
        <taxon>Hyphomicrobiales</taxon>
        <taxon>Stappiaceae</taxon>
        <taxon>Roseibium</taxon>
    </lineage>
</organism>
<comment type="caution">
    <text evidence="1">The sequence shown here is derived from an EMBL/GenBank/DDBJ whole genome shotgun (WGS) entry which is preliminary data.</text>
</comment>
<sequence>MNNEQPVLGKGLLAADRLAHANINPATGLATDYLNHFNEVVMLLEMLPAMPECAEDVLDWSPVPYEAHFETSTFKDKELAVMAYRAAPQKLRTHLEARVAAINSAVESAQQQIREAPDVSIAAADICEMAIQLIRPLISQASGIIHGYTAPDPSQAEGEDAQAEIDAMFA</sequence>
<evidence type="ECO:0000313" key="2">
    <source>
        <dbReference type="Proteomes" id="UP001597327"/>
    </source>
</evidence>
<accession>A0ABW4JUK7</accession>
<dbReference type="Proteomes" id="UP001597327">
    <property type="component" value="Unassembled WGS sequence"/>
</dbReference>
<evidence type="ECO:0000313" key="1">
    <source>
        <dbReference type="EMBL" id="MFD1695197.1"/>
    </source>
</evidence>
<dbReference type="RefSeq" id="WP_149891039.1">
    <property type="nucleotide sequence ID" value="NZ_JBHUFA010000001.1"/>
</dbReference>
<name>A0ABW4JUK7_9HYPH</name>
<proteinExistence type="predicted"/>